<dbReference type="CDD" id="cd00756">
    <property type="entry name" value="MoaE"/>
    <property type="match status" value="1"/>
</dbReference>
<dbReference type="EC" id="2.8.1.12" evidence="4"/>
<organism evidence="6">
    <name type="scientific">Culicoides sonorensis</name>
    <name type="common">Biting midge</name>
    <dbReference type="NCBI Taxonomy" id="179676"/>
    <lineage>
        <taxon>Eukaryota</taxon>
        <taxon>Metazoa</taxon>
        <taxon>Ecdysozoa</taxon>
        <taxon>Arthropoda</taxon>
        <taxon>Hexapoda</taxon>
        <taxon>Insecta</taxon>
        <taxon>Pterygota</taxon>
        <taxon>Neoptera</taxon>
        <taxon>Endopterygota</taxon>
        <taxon>Diptera</taxon>
        <taxon>Nematocera</taxon>
        <taxon>Chironomoidea</taxon>
        <taxon>Ceratopogonidae</taxon>
        <taxon>Ceratopogoninae</taxon>
        <taxon>Culicoides</taxon>
        <taxon>Monoculicoides</taxon>
    </lineage>
</organism>
<evidence type="ECO:0000256" key="2">
    <source>
        <dbReference type="ARBA" id="ARBA00022679"/>
    </source>
</evidence>
<dbReference type="SUPFAM" id="SSF54690">
    <property type="entry name" value="Molybdopterin synthase subunit MoaE"/>
    <property type="match status" value="1"/>
</dbReference>
<keyword evidence="1 4" id="KW-0963">Cytoplasm</keyword>
<dbReference type="FunFam" id="3.90.1170.40:FF:000002">
    <property type="entry name" value="Molybdopterin synthase catalytic subunit"/>
    <property type="match status" value="1"/>
</dbReference>
<dbReference type="Gene3D" id="3.90.1170.40">
    <property type="entry name" value="Molybdopterin biosynthesis MoaE subunit"/>
    <property type="match status" value="1"/>
</dbReference>
<dbReference type="GO" id="GO:1990140">
    <property type="term" value="C:molybdopterin synthase complex"/>
    <property type="evidence" value="ECO:0007669"/>
    <property type="project" value="UniProtKB-UniRule"/>
</dbReference>
<proteinExistence type="inferred from homology"/>
<dbReference type="VEuPathDB" id="VectorBase:CSON014012"/>
<comment type="subunit">
    <text evidence="4">Heterotetramer; composed of 2 small (MOCS2A) and 2 large (MOCS2B) subunits.</text>
</comment>
<protein>
    <recommendedName>
        <fullName evidence="4">Molybdopterin synthase catalytic subunit</fullName>
        <ecNumber evidence="4">2.8.1.12</ecNumber>
    </recommendedName>
    <alternativeName>
        <fullName evidence="4">Molybdenum cofactor synthesis protein 2 large subunit</fullName>
    </alternativeName>
    <alternativeName>
        <fullName evidence="4">Molybdenum cofactor synthesis protein 2B</fullName>
        <shortName evidence="4">MOCS2B</shortName>
    </alternativeName>
</protein>
<comment type="catalytic activity">
    <reaction evidence="4">
        <text>2 [molybdopterin-synthase sulfur-carrier protein]-C-terminal-Gly-aminoethanethioate + cyclic pyranopterin phosphate + H2O = molybdopterin + 2 [molybdopterin-synthase sulfur-carrier protein]-C-terminal Gly-Gly + 2 H(+)</text>
        <dbReference type="Rhea" id="RHEA:26333"/>
        <dbReference type="Rhea" id="RHEA-COMP:12202"/>
        <dbReference type="Rhea" id="RHEA-COMP:19907"/>
        <dbReference type="ChEBI" id="CHEBI:15377"/>
        <dbReference type="ChEBI" id="CHEBI:15378"/>
        <dbReference type="ChEBI" id="CHEBI:58698"/>
        <dbReference type="ChEBI" id="CHEBI:59648"/>
        <dbReference type="ChEBI" id="CHEBI:90778"/>
        <dbReference type="ChEBI" id="CHEBI:232372"/>
        <dbReference type="EC" id="2.8.1.12"/>
    </reaction>
</comment>
<comment type="subcellular location">
    <subcellularLocation>
        <location evidence="4">Cytoplasm</location>
    </subcellularLocation>
</comment>
<evidence type="ECO:0000256" key="3">
    <source>
        <dbReference type="ARBA" id="ARBA00023150"/>
    </source>
</evidence>
<dbReference type="UniPathway" id="UPA00344"/>
<gene>
    <name evidence="6" type="primary">CSON014012</name>
    <name evidence="7" type="synonym">CSON014665</name>
    <name evidence="4" type="synonym">Mocs2</name>
</gene>
<comment type="similarity">
    <text evidence="4">Belongs to the MoaE family. MOCS2B subfamily.</text>
</comment>
<dbReference type="EMBL" id="UFQT01000749">
    <property type="protein sequence ID" value="SSX26926.1"/>
    <property type="molecule type" value="Genomic_DNA"/>
</dbReference>
<feature type="binding site" evidence="4">
    <location>
        <begin position="124"/>
        <end position="126"/>
    </location>
    <ligand>
        <name>substrate</name>
    </ligand>
</feature>
<dbReference type="OMA" id="GEICLFV"/>
<comment type="pathway">
    <text evidence="4">Cofactor biosynthesis; molybdopterin biosynthesis.</text>
</comment>
<accession>A0A336M9H1</accession>
<dbReference type="InterPro" id="IPR036563">
    <property type="entry name" value="MoaE_sf"/>
</dbReference>
<dbReference type="InterPro" id="IPR028888">
    <property type="entry name" value="MOCS2B_euk"/>
</dbReference>
<dbReference type="PANTHER" id="PTHR23404">
    <property type="entry name" value="MOLYBDOPTERIN SYNTHASE RELATED"/>
    <property type="match status" value="1"/>
</dbReference>
<evidence type="ECO:0000256" key="4">
    <source>
        <dbReference type="HAMAP-Rule" id="MF_03052"/>
    </source>
</evidence>
<keyword evidence="3 4" id="KW-0501">Molybdenum cofactor biosynthesis</keyword>
<dbReference type="VEuPathDB" id="VectorBase:CSON014665"/>
<dbReference type="InterPro" id="IPR003448">
    <property type="entry name" value="Mopterin_biosynth_MoaE"/>
</dbReference>
<feature type="binding site" evidence="4">
    <location>
        <begin position="101"/>
        <end position="102"/>
    </location>
    <ligand>
        <name>substrate</name>
    </ligand>
</feature>
<comment type="miscellaneous">
    <text evidence="4">This protein is produced by a bicistronic gene which also produces the large subunit (MOCS2A).</text>
</comment>
<dbReference type="GO" id="GO:0030366">
    <property type="term" value="F:molybdopterin synthase activity"/>
    <property type="evidence" value="ECO:0007669"/>
    <property type="project" value="UniProtKB-UniRule"/>
</dbReference>
<dbReference type="Pfam" id="PF02391">
    <property type="entry name" value="MoaE"/>
    <property type="match status" value="1"/>
</dbReference>
<reference evidence="5" key="1">
    <citation type="submission" date="2018-04" db="EMBL/GenBank/DDBJ databases">
        <authorList>
            <person name="Go L.Y."/>
            <person name="Mitchell J.A."/>
        </authorList>
    </citation>
    <scope>NUCLEOTIDE SEQUENCE</scope>
    <source>
        <tissue evidence="5">Whole organism</tissue>
    </source>
</reference>
<keyword evidence="2 4" id="KW-0808">Transferase</keyword>
<evidence type="ECO:0000313" key="5">
    <source>
        <dbReference type="EMBL" id="SSX06579.1"/>
    </source>
</evidence>
<reference evidence="6" key="2">
    <citation type="submission" date="2018-07" db="EMBL/GenBank/DDBJ databases">
        <authorList>
            <person name="Quirk P.G."/>
            <person name="Krulwich T.A."/>
        </authorList>
    </citation>
    <scope>NUCLEOTIDE SEQUENCE</scope>
</reference>
<dbReference type="AlphaFoldDB" id="A0A336M9H1"/>
<evidence type="ECO:0000256" key="1">
    <source>
        <dbReference type="ARBA" id="ARBA00022490"/>
    </source>
</evidence>
<evidence type="ECO:0000313" key="7">
    <source>
        <dbReference type="EMBL" id="SSX27581.1"/>
    </source>
</evidence>
<dbReference type="GO" id="GO:0006777">
    <property type="term" value="P:Mo-molybdopterin cofactor biosynthetic process"/>
    <property type="evidence" value="ECO:0007669"/>
    <property type="project" value="UniProtKB-UniRule"/>
</dbReference>
<dbReference type="HAMAP" id="MF_03052">
    <property type="entry name" value="MOC2B"/>
    <property type="match status" value="1"/>
</dbReference>
<dbReference type="EMBL" id="UFQS01000749">
    <property type="protein sequence ID" value="SSX06579.1"/>
    <property type="molecule type" value="Genomic_DNA"/>
</dbReference>
<comment type="function">
    <text evidence="4">Catalytic subunit of the molybdopterin synthase complex, a complex that catalyzes the conversion of precursor Z into molybdopterin. Acts by mediating the incorporation of 2 sulfur atoms from thiocarboxylated MOCS2A into precursor Z to generate a dithiolene group.</text>
</comment>
<dbReference type="EMBL" id="UFQT01000843">
    <property type="protein sequence ID" value="SSX27581.1"/>
    <property type="molecule type" value="Genomic_DNA"/>
</dbReference>
<name>A0A336M9H1_CULSO</name>
<sequence>MDHVKITNDKIDLNTINELICDAECGAISFFVGTTRNNFESKKVISLEYEAYEAMAIKVMTEICSEMRQKWPDIKHTAIYHRLGVVPVKEASVIIGVSSPHRATSLDAVEFGINELKKKVPIWKKEIYEGENESEWKENHECKWKTSDMTKMKRDNLNNIQRT</sequence>
<feature type="binding site" evidence="4">
    <location>
        <position position="117"/>
    </location>
    <ligand>
        <name>substrate</name>
    </ligand>
</feature>
<evidence type="ECO:0000313" key="6">
    <source>
        <dbReference type="EMBL" id="SSX26926.1"/>
    </source>
</evidence>